<evidence type="ECO:0000256" key="1">
    <source>
        <dbReference type="SAM" id="Phobius"/>
    </source>
</evidence>
<dbReference type="SUPFAM" id="SSF50494">
    <property type="entry name" value="Trypsin-like serine proteases"/>
    <property type="match status" value="1"/>
</dbReference>
<dbReference type="PANTHER" id="PTHR43019:SF23">
    <property type="entry name" value="PROTEASE DO-LIKE 5, CHLOROPLASTIC"/>
    <property type="match status" value="1"/>
</dbReference>
<dbReference type="STRING" id="1618446.UV61_C0001G0012"/>
<reference evidence="2 3" key="1">
    <citation type="journal article" date="2015" name="Nature">
        <title>rRNA introns, odd ribosomes, and small enigmatic genomes across a large radiation of phyla.</title>
        <authorList>
            <person name="Brown C.T."/>
            <person name="Hug L.A."/>
            <person name="Thomas B.C."/>
            <person name="Sharon I."/>
            <person name="Castelle C.J."/>
            <person name="Singh A."/>
            <person name="Wilkins M.J."/>
            <person name="Williams K.H."/>
            <person name="Banfield J.F."/>
        </authorList>
    </citation>
    <scope>NUCLEOTIDE SEQUENCE [LARGE SCALE GENOMIC DNA]</scope>
</reference>
<keyword evidence="1" id="KW-0472">Membrane</keyword>
<accession>A0A0G1CPI8</accession>
<dbReference type="GO" id="GO:0006508">
    <property type="term" value="P:proteolysis"/>
    <property type="evidence" value="ECO:0007669"/>
    <property type="project" value="InterPro"/>
</dbReference>
<dbReference type="PRINTS" id="PR00834">
    <property type="entry name" value="PROTEASES2C"/>
</dbReference>
<dbReference type="InterPro" id="IPR043504">
    <property type="entry name" value="Peptidase_S1_PA_chymotrypsin"/>
</dbReference>
<gene>
    <name evidence="2" type="ORF">UV61_C0001G0012</name>
</gene>
<protein>
    <submittedName>
        <fullName evidence="2">Trypsin</fullName>
    </submittedName>
</protein>
<organism evidence="2 3">
    <name type="scientific">Candidatus Gottesmanbacteria bacterium GW2011_GWB1_43_11</name>
    <dbReference type="NCBI Taxonomy" id="1618446"/>
    <lineage>
        <taxon>Bacteria</taxon>
        <taxon>Candidatus Gottesmaniibacteriota</taxon>
    </lineage>
</organism>
<evidence type="ECO:0000313" key="3">
    <source>
        <dbReference type="Proteomes" id="UP000034050"/>
    </source>
</evidence>
<dbReference type="AlphaFoldDB" id="A0A0G1CPI8"/>
<dbReference type="EMBL" id="LCFD01000001">
    <property type="protein sequence ID" value="KKS87605.1"/>
    <property type="molecule type" value="Genomic_DNA"/>
</dbReference>
<keyword evidence="1" id="KW-1133">Transmembrane helix</keyword>
<comment type="caution">
    <text evidence="2">The sequence shown here is derived from an EMBL/GenBank/DDBJ whole genome shotgun (WGS) entry which is preliminary data.</text>
</comment>
<sequence>MDYFNVLATKIKSNWTLATTRLKTYFKKLLFPIYLFPIKFLTYTLYYLVIFVFKLILAFFGLIIDCVVFPFKSLKNLLKSIFIIGVSLYLVASLFVIVDYLTKQYGYIGKFFCAFGAKQRVEQAVVRVVGGQSEGTGFYITPNRIITSFHVIDGEPSPKIILPDGKFISAEKIVGDKTMDLAVISVGATMTAPLYLPDEFIAYNDEPMLAVGYALGTELKGDPTIVRGDFVALRQSKKQQSAFVQTTINLVEGMSGGPLTDQCGEVVGINTMGLAGLSLFVPAAQAKTLIPKFTDENVAKINVDPSVSPEEAVRAFYTYLKARRMEDGFALLSHEYLQKTNFEEWTNRFTDILDVNVFVVRPQEHTADTAFVKFGTKNWVDNEVDYHYYEGTWQTVQEDGVYKMLKSNIKEVFEPGWEWFYE</sequence>
<dbReference type="SMR" id="A0A0G1CPI8"/>
<dbReference type="Proteomes" id="UP000034050">
    <property type="component" value="Unassembled WGS sequence"/>
</dbReference>
<feature type="transmembrane region" description="Helical" evidence="1">
    <location>
        <begin position="81"/>
        <end position="101"/>
    </location>
</feature>
<dbReference type="InterPro" id="IPR009003">
    <property type="entry name" value="Peptidase_S1_PA"/>
</dbReference>
<keyword evidence="1" id="KW-0812">Transmembrane</keyword>
<dbReference type="PANTHER" id="PTHR43019">
    <property type="entry name" value="SERINE ENDOPROTEASE DEGS"/>
    <property type="match status" value="1"/>
</dbReference>
<dbReference type="GO" id="GO:0004252">
    <property type="term" value="F:serine-type endopeptidase activity"/>
    <property type="evidence" value="ECO:0007669"/>
    <property type="project" value="InterPro"/>
</dbReference>
<dbReference type="InterPro" id="IPR001940">
    <property type="entry name" value="Peptidase_S1C"/>
</dbReference>
<proteinExistence type="predicted"/>
<feature type="transmembrane region" description="Helical" evidence="1">
    <location>
        <begin position="45"/>
        <end position="69"/>
    </location>
</feature>
<name>A0A0G1CPI8_9BACT</name>
<dbReference type="Pfam" id="PF13365">
    <property type="entry name" value="Trypsin_2"/>
    <property type="match status" value="1"/>
</dbReference>
<dbReference type="Gene3D" id="2.40.10.10">
    <property type="entry name" value="Trypsin-like serine proteases"/>
    <property type="match status" value="2"/>
</dbReference>
<evidence type="ECO:0000313" key="2">
    <source>
        <dbReference type="EMBL" id="KKS87605.1"/>
    </source>
</evidence>